<dbReference type="Proteomes" id="UP001285921">
    <property type="component" value="Unassembled WGS sequence"/>
</dbReference>
<protein>
    <submittedName>
        <fullName evidence="1">Uncharacterized protein</fullName>
    </submittedName>
</protein>
<proteinExistence type="predicted"/>
<gene>
    <name evidence="1" type="ORF">PghCCS26_62120</name>
</gene>
<accession>A0ABQ6NY36</accession>
<reference evidence="1 2" key="1">
    <citation type="submission" date="2023-05" db="EMBL/GenBank/DDBJ databases">
        <title>Draft genome of Paenibacillus sp. CCS26.</title>
        <authorList>
            <person name="Akita H."/>
            <person name="Shinto Y."/>
            <person name="Kimura Z."/>
        </authorList>
    </citation>
    <scope>NUCLEOTIDE SEQUENCE [LARGE SCALE GENOMIC DNA]</scope>
    <source>
        <strain evidence="1 2">CCS26</strain>
    </source>
</reference>
<name>A0ABQ6NY36_9BACL</name>
<evidence type="ECO:0000313" key="1">
    <source>
        <dbReference type="EMBL" id="GMK49082.1"/>
    </source>
</evidence>
<evidence type="ECO:0000313" key="2">
    <source>
        <dbReference type="Proteomes" id="UP001285921"/>
    </source>
</evidence>
<dbReference type="EMBL" id="BTCL01000047">
    <property type="protein sequence ID" value="GMK49082.1"/>
    <property type="molecule type" value="Genomic_DNA"/>
</dbReference>
<sequence>MHVPLNNSLDLVGPVIDIKYDNDQFEIVIGCSDQDEIELWEMLNLNGDTLNIT</sequence>
<comment type="caution">
    <text evidence="1">The sequence shown here is derived from an EMBL/GenBank/DDBJ whole genome shotgun (WGS) entry which is preliminary data.</text>
</comment>
<organism evidence="1 2">
    <name type="scientific">Paenibacillus glycanilyticus</name>
    <dbReference type="NCBI Taxonomy" id="126569"/>
    <lineage>
        <taxon>Bacteria</taxon>
        <taxon>Bacillati</taxon>
        <taxon>Bacillota</taxon>
        <taxon>Bacilli</taxon>
        <taxon>Bacillales</taxon>
        <taxon>Paenibacillaceae</taxon>
        <taxon>Paenibacillus</taxon>
    </lineage>
</organism>
<keyword evidence="2" id="KW-1185">Reference proteome</keyword>